<keyword evidence="3" id="KW-1185">Reference proteome</keyword>
<organism evidence="2 3">
    <name type="scientific">Stachybotrys elegans</name>
    <dbReference type="NCBI Taxonomy" id="80388"/>
    <lineage>
        <taxon>Eukaryota</taxon>
        <taxon>Fungi</taxon>
        <taxon>Dikarya</taxon>
        <taxon>Ascomycota</taxon>
        <taxon>Pezizomycotina</taxon>
        <taxon>Sordariomycetes</taxon>
        <taxon>Hypocreomycetidae</taxon>
        <taxon>Hypocreales</taxon>
        <taxon>Stachybotryaceae</taxon>
        <taxon>Stachybotrys</taxon>
    </lineage>
</organism>
<reference evidence="2" key="1">
    <citation type="journal article" date="2021" name="Nat. Commun.">
        <title>Genetic determinants of endophytism in the Arabidopsis root mycobiome.</title>
        <authorList>
            <person name="Mesny F."/>
            <person name="Miyauchi S."/>
            <person name="Thiergart T."/>
            <person name="Pickel B."/>
            <person name="Atanasova L."/>
            <person name="Karlsson M."/>
            <person name="Huettel B."/>
            <person name="Barry K.W."/>
            <person name="Haridas S."/>
            <person name="Chen C."/>
            <person name="Bauer D."/>
            <person name="Andreopoulos W."/>
            <person name="Pangilinan J."/>
            <person name="LaButti K."/>
            <person name="Riley R."/>
            <person name="Lipzen A."/>
            <person name="Clum A."/>
            <person name="Drula E."/>
            <person name="Henrissat B."/>
            <person name="Kohler A."/>
            <person name="Grigoriev I.V."/>
            <person name="Martin F.M."/>
            <person name="Hacquard S."/>
        </authorList>
    </citation>
    <scope>NUCLEOTIDE SEQUENCE</scope>
    <source>
        <strain evidence="2">MPI-CAGE-CH-0235</strain>
    </source>
</reference>
<feature type="compositionally biased region" description="Polar residues" evidence="1">
    <location>
        <begin position="1"/>
        <end position="13"/>
    </location>
</feature>
<dbReference type="OrthoDB" id="4778874at2759"/>
<feature type="region of interest" description="Disordered" evidence="1">
    <location>
        <begin position="215"/>
        <end position="240"/>
    </location>
</feature>
<comment type="caution">
    <text evidence="2">The sequence shown here is derived from an EMBL/GenBank/DDBJ whole genome shotgun (WGS) entry which is preliminary data.</text>
</comment>
<protein>
    <submittedName>
        <fullName evidence="2">Uncharacterized protein</fullName>
    </submittedName>
</protein>
<evidence type="ECO:0000313" key="2">
    <source>
        <dbReference type="EMBL" id="KAH7327750.1"/>
    </source>
</evidence>
<name>A0A8K0WW28_9HYPO</name>
<dbReference type="EMBL" id="JAGPNK010000001">
    <property type="protein sequence ID" value="KAH7327750.1"/>
    <property type="molecule type" value="Genomic_DNA"/>
</dbReference>
<gene>
    <name evidence="2" type="ORF">B0I35DRAFT_472520</name>
</gene>
<feature type="compositionally biased region" description="Basic and acidic residues" evidence="1">
    <location>
        <begin position="41"/>
        <end position="61"/>
    </location>
</feature>
<feature type="region of interest" description="Disordered" evidence="1">
    <location>
        <begin position="103"/>
        <end position="122"/>
    </location>
</feature>
<evidence type="ECO:0000313" key="3">
    <source>
        <dbReference type="Proteomes" id="UP000813444"/>
    </source>
</evidence>
<accession>A0A8K0WW28</accession>
<dbReference type="AlphaFoldDB" id="A0A8K0WW28"/>
<evidence type="ECO:0000256" key="1">
    <source>
        <dbReference type="SAM" id="MobiDB-lite"/>
    </source>
</evidence>
<proteinExistence type="predicted"/>
<feature type="region of interest" description="Disordered" evidence="1">
    <location>
        <begin position="1"/>
        <end position="61"/>
    </location>
</feature>
<feature type="region of interest" description="Disordered" evidence="1">
    <location>
        <begin position="279"/>
        <end position="304"/>
    </location>
</feature>
<sequence length="304" mass="34128">MASKETTTTDQGLKTTRQTRTAKKAADNAKTLSAQGDEVPGAEKPEPRPQKAHKDASEQSWKERLKQVKKLNGVVLHFLASIVRQNSVPLSSGLTFRALDSSSRKSSFVGNPGDHASKDTPASTDWLRARRELDRTFRALVTWQNDIVVDEVEPDDDLVHAEDVDCTMVSLFTLAHCLTHLLDLESPEWEKIEGDAEIHTVAEAFKKKIDNLGKTTSSKNTSAHARCPICNGGSEPTEKDKPKVEDFEYLVHLKMLVSSFKKDSEPLQLALRRMDWARQSAKYRDERDREDPDVPRKKPKGENV</sequence>
<dbReference type="Proteomes" id="UP000813444">
    <property type="component" value="Unassembled WGS sequence"/>
</dbReference>